<gene>
    <name evidence="2" type="ORF">F2Q69_00005668</name>
</gene>
<evidence type="ECO:0000313" key="2">
    <source>
        <dbReference type="EMBL" id="KAF3510305.1"/>
    </source>
</evidence>
<sequence>MRQVHNQILTLAYCSGRSGSRVEETVTSRDLVHKSQLLARNRIKEATARGSGAAARSSRAVGGGRRLVSTEAGRRWREAAAGFCSGKACLLSLLWLNPKGEFPFYKKWEESCLRFLLLGPGKEKYVAAPERRASAAYPAYLRNSFSEAESGGGGGGGVNKKKPLAPRSKQSLPSSLAAAEVGPSEVSAFTFYEGGVSGPAGNAEPSDLAAIKVEFEKALASFQRGNCVRQGCFRLQSHRFISMRNNVKSKKKRVEQKGNREQMEIGCYSLGDLPTTDYKRSKYFFCLQSERGRTVILLITHQWFKEDREEDLVF</sequence>
<proteinExistence type="predicted"/>
<evidence type="ECO:0000313" key="3">
    <source>
        <dbReference type="Proteomes" id="UP000712600"/>
    </source>
</evidence>
<comment type="caution">
    <text evidence="2">The sequence shown here is derived from an EMBL/GenBank/DDBJ whole genome shotgun (WGS) entry which is preliminary data.</text>
</comment>
<accession>A0A8S9P5Z7</accession>
<feature type="region of interest" description="Disordered" evidence="1">
    <location>
        <begin position="147"/>
        <end position="172"/>
    </location>
</feature>
<reference evidence="2" key="1">
    <citation type="submission" date="2019-12" db="EMBL/GenBank/DDBJ databases">
        <title>Genome sequencing and annotation of Brassica cretica.</title>
        <authorList>
            <person name="Studholme D.J."/>
            <person name="Sarris P."/>
        </authorList>
    </citation>
    <scope>NUCLEOTIDE SEQUENCE</scope>
    <source>
        <strain evidence="2">PFS-109/04</strain>
        <tissue evidence="2">Leaf</tissue>
    </source>
</reference>
<protein>
    <submittedName>
        <fullName evidence="2">Uncharacterized protein</fullName>
    </submittedName>
</protein>
<evidence type="ECO:0000256" key="1">
    <source>
        <dbReference type="SAM" id="MobiDB-lite"/>
    </source>
</evidence>
<dbReference type="Proteomes" id="UP000712600">
    <property type="component" value="Unassembled WGS sequence"/>
</dbReference>
<name>A0A8S9P5Z7_BRACR</name>
<dbReference type="EMBL" id="QGKX02001521">
    <property type="protein sequence ID" value="KAF3510305.1"/>
    <property type="molecule type" value="Genomic_DNA"/>
</dbReference>
<dbReference type="AlphaFoldDB" id="A0A8S9P5Z7"/>
<organism evidence="2 3">
    <name type="scientific">Brassica cretica</name>
    <name type="common">Mustard</name>
    <dbReference type="NCBI Taxonomy" id="69181"/>
    <lineage>
        <taxon>Eukaryota</taxon>
        <taxon>Viridiplantae</taxon>
        <taxon>Streptophyta</taxon>
        <taxon>Embryophyta</taxon>
        <taxon>Tracheophyta</taxon>
        <taxon>Spermatophyta</taxon>
        <taxon>Magnoliopsida</taxon>
        <taxon>eudicotyledons</taxon>
        <taxon>Gunneridae</taxon>
        <taxon>Pentapetalae</taxon>
        <taxon>rosids</taxon>
        <taxon>malvids</taxon>
        <taxon>Brassicales</taxon>
        <taxon>Brassicaceae</taxon>
        <taxon>Brassiceae</taxon>
        <taxon>Brassica</taxon>
    </lineage>
</organism>